<keyword evidence="2" id="KW-0732">Signal</keyword>
<dbReference type="EMBL" id="AJVK01020908">
    <property type="status" value="NOT_ANNOTATED_CDS"/>
    <property type="molecule type" value="Genomic_DNA"/>
</dbReference>
<dbReference type="VEuPathDB" id="VectorBase:PPAI000564"/>
<evidence type="ECO:0000256" key="2">
    <source>
        <dbReference type="SAM" id="SignalP"/>
    </source>
</evidence>
<feature type="chain" id="PRO_5043388594" evidence="2">
    <location>
        <begin position="21"/>
        <end position="289"/>
    </location>
</feature>
<feature type="region of interest" description="Disordered" evidence="1">
    <location>
        <begin position="215"/>
        <end position="289"/>
    </location>
</feature>
<evidence type="ECO:0000313" key="4">
    <source>
        <dbReference type="Proteomes" id="UP000092462"/>
    </source>
</evidence>
<protein>
    <submittedName>
        <fullName evidence="3">Uncharacterized protein</fullName>
    </submittedName>
</protein>
<dbReference type="InterPro" id="IPR012464">
    <property type="entry name" value="DUF1676"/>
</dbReference>
<proteinExistence type="predicted"/>
<sequence length="289" mass="31407">MNQRVLSVVLVSGLVATCLGASIGDNEIESRQMRINTGEELIDSIMSDCFSGDTFKCLKGRVLCYLDTNLGVTEKSARAFEDDNVDRAIFDRVSRVLTTSEFRMALPQALFGQTVLTYRPDEGFNFLVPTERARNGDLKEKLLIPILLLMKLKQKIVLPIVLGLIHLKAVKAFIMSKLAITLVLGFLLHNLLKKKGLLPMPMTMMPMPPPEPAPVYGAPAPTPAPASSYQPSSWEPTNGGPYSRIWEPSSDSQQMAYSGYYPGSSSSSSMSSSSSSSGSVGSSLSSHAY</sequence>
<dbReference type="EnsemblMetazoa" id="PPAI000564-RA">
    <property type="protein sequence ID" value="PPAI000564-PA"/>
    <property type="gene ID" value="PPAI000564"/>
</dbReference>
<reference evidence="3" key="1">
    <citation type="submission" date="2022-08" db="UniProtKB">
        <authorList>
            <consortium name="EnsemblMetazoa"/>
        </authorList>
    </citation>
    <scope>IDENTIFICATION</scope>
    <source>
        <strain evidence="3">Israel</strain>
    </source>
</reference>
<dbReference type="PANTHER" id="PTHR21879">
    <property type="entry name" value="FI03362P-RELATED-RELATED"/>
    <property type="match status" value="1"/>
</dbReference>
<dbReference type="Proteomes" id="UP000092462">
    <property type="component" value="Unassembled WGS sequence"/>
</dbReference>
<name>A0A1B0CZP2_PHLPP</name>
<evidence type="ECO:0000256" key="1">
    <source>
        <dbReference type="SAM" id="MobiDB-lite"/>
    </source>
</evidence>
<feature type="signal peptide" evidence="2">
    <location>
        <begin position="1"/>
        <end position="20"/>
    </location>
</feature>
<dbReference type="AlphaFoldDB" id="A0A1B0CZP2"/>
<keyword evidence="4" id="KW-1185">Reference proteome</keyword>
<dbReference type="PANTHER" id="PTHR21879:SF2">
    <property type="entry name" value="OSIRIS 20"/>
    <property type="match status" value="1"/>
</dbReference>
<dbReference type="Pfam" id="PF07898">
    <property type="entry name" value="DUF1676"/>
    <property type="match status" value="1"/>
</dbReference>
<dbReference type="VEuPathDB" id="VectorBase:PPAPM1_011218"/>
<dbReference type="GO" id="GO:0016020">
    <property type="term" value="C:membrane"/>
    <property type="evidence" value="ECO:0007669"/>
    <property type="project" value="TreeGrafter"/>
</dbReference>
<feature type="compositionally biased region" description="Low complexity" evidence="1">
    <location>
        <begin position="257"/>
        <end position="289"/>
    </location>
</feature>
<accession>A0A1B0CZP2</accession>
<feature type="compositionally biased region" description="Low complexity" evidence="1">
    <location>
        <begin position="215"/>
        <end position="233"/>
    </location>
</feature>
<organism evidence="3 4">
    <name type="scientific">Phlebotomus papatasi</name>
    <name type="common">Sandfly</name>
    <dbReference type="NCBI Taxonomy" id="29031"/>
    <lineage>
        <taxon>Eukaryota</taxon>
        <taxon>Metazoa</taxon>
        <taxon>Ecdysozoa</taxon>
        <taxon>Arthropoda</taxon>
        <taxon>Hexapoda</taxon>
        <taxon>Insecta</taxon>
        <taxon>Pterygota</taxon>
        <taxon>Neoptera</taxon>
        <taxon>Endopterygota</taxon>
        <taxon>Diptera</taxon>
        <taxon>Nematocera</taxon>
        <taxon>Psychodoidea</taxon>
        <taxon>Psychodidae</taxon>
        <taxon>Phlebotomus</taxon>
        <taxon>Phlebotomus</taxon>
    </lineage>
</organism>
<evidence type="ECO:0000313" key="3">
    <source>
        <dbReference type="EnsemblMetazoa" id="PPAI000564-PA"/>
    </source>
</evidence>